<comment type="caution">
    <text evidence="5">The sequence shown here is derived from an EMBL/GenBank/DDBJ whole genome shotgun (WGS) entry which is preliminary data.</text>
</comment>
<keyword evidence="2" id="KW-0464">Manganese</keyword>
<evidence type="ECO:0000259" key="4">
    <source>
        <dbReference type="Pfam" id="PF01261"/>
    </source>
</evidence>
<reference evidence="5 6" key="1">
    <citation type="submission" date="2022-12" db="EMBL/GenBank/DDBJ databases">
        <title>Draft genome sequence of Paenibacillus sp. dW9.</title>
        <authorList>
            <person name="Choi E.-W."/>
            <person name="Kim D.-U."/>
        </authorList>
    </citation>
    <scope>NUCLEOTIDE SEQUENCE [LARGE SCALE GENOMIC DNA]</scope>
    <source>
        <strain evidence="6">dW9</strain>
    </source>
</reference>
<dbReference type="EC" id="5.3.1.14" evidence="5"/>
<protein>
    <submittedName>
        <fullName evidence="5">L-rhamnose isomerase</fullName>
        <ecNumber evidence="5">5.3.1.14</ecNumber>
    </submittedName>
</protein>
<accession>A0ABT4Q565</accession>
<dbReference type="InterPro" id="IPR036237">
    <property type="entry name" value="Xyl_isomerase-like_sf"/>
</dbReference>
<dbReference type="PANTHER" id="PTHR30268">
    <property type="entry name" value="L-RHAMNOSE ISOMERASE"/>
    <property type="match status" value="1"/>
</dbReference>
<name>A0ABT4Q565_9BACL</name>
<dbReference type="InterPro" id="IPR050337">
    <property type="entry name" value="L-rhamnose_isomerase"/>
</dbReference>
<gene>
    <name evidence="5" type="primary">rhaI</name>
    <name evidence="5" type="ORF">O9H85_05905</name>
</gene>
<evidence type="ECO:0000256" key="3">
    <source>
        <dbReference type="ARBA" id="ARBA00023235"/>
    </source>
</evidence>
<dbReference type="SUPFAM" id="SSF51658">
    <property type="entry name" value="Xylose isomerase-like"/>
    <property type="match status" value="1"/>
</dbReference>
<dbReference type="GO" id="GO:0008740">
    <property type="term" value="F:L-rhamnose isomerase activity"/>
    <property type="evidence" value="ECO:0007669"/>
    <property type="project" value="UniProtKB-EC"/>
</dbReference>
<dbReference type="EMBL" id="JAQAGZ010000003">
    <property type="protein sequence ID" value="MCZ8511964.1"/>
    <property type="molecule type" value="Genomic_DNA"/>
</dbReference>
<evidence type="ECO:0000313" key="6">
    <source>
        <dbReference type="Proteomes" id="UP001527882"/>
    </source>
</evidence>
<dbReference type="PANTHER" id="PTHR30268:SF0">
    <property type="entry name" value="L-RHAMNOSE ISOMERASE"/>
    <property type="match status" value="1"/>
</dbReference>
<sequence length="406" mass="45714">MSDKAYVLFEEQQRNRGIDLDQVKERLKALKVETPSWGYADQGTRFKTFQKVGVPRNTYEKMEDAAQVHKFTGICPSVAVHIPWDKVDDYAHLKEHVANLGIKIGAVNPNLFQDDDYMLGSVTNSKEAIRRKATGHLLECVDIAKTVGSDILSLWFADGTNYPGQADIRKRVQWMYESLKEMYAAMTPDMRMLIEYKFYEPAFYHTDLADWGMAFNMANKLGPQAEVLVDTGHHAQGTNIEHIVAYLIGEKKLGGFHFNSRKYGDDDLIVGSVNPYELFLIFYQILDAAADVDPGVSRTANNIAYMIDQSHNIEAKIPAMIRSVLNVQTQYAKALLINLDEVREAQEAQDVLVAENAVRKAFEFDVTPLLQAVREEMGVPADPMQAYLEDSYGQDILARGKGGASW</sequence>
<proteinExistence type="predicted"/>
<evidence type="ECO:0000256" key="2">
    <source>
        <dbReference type="ARBA" id="ARBA00023211"/>
    </source>
</evidence>
<dbReference type="Proteomes" id="UP001527882">
    <property type="component" value="Unassembled WGS sequence"/>
</dbReference>
<organism evidence="5 6">
    <name type="scientific">Paenibacillus gyeongsangnamensis</name>
    <dbReference type="NCBI Taxonomy" id="3388067"/>
    <lineage>
        <taxon>Bacteria</taxon>
        <taxon>Bacillati</taxon>
        <taxon>Bacillota</taxon>
        <taxon>Bacilli</taxon>
        <taxon>Bacillales</taxon>
        <taxon>Paenibacillaceae</taxon>
        <taxon>Paenibacillus</taxon>
    </lineage>
</organism>
<dbReference type="Gene3D" id="3.20.20.150">
    <property type="entry name" value="Divalent-metal-dependent TIM barrel enzymes"/>
    <property type="match status" value="1"/>
</dbReference>
<keyword evidence="1" id="KW-0479">Metal-binding</keyword>
<keyword evidence="6" id="KW-1185">Reference proteome</keyword>
<keyword evidence="3 5" id="KW-0413">Isomerase</keyword>
<dbReference type="InterPro" id="IPR013022">
    <property type="entry name" value="Xyl_isomerase-like_TIM-brl"/>
</dbReference>
<dbReference type="InterPro" id="IPR013457">
    <property type="entry name" value="Rhamnose_iso-rel"/>
</dbReference>
<dbReference type="Pfam" id="PF01261">
    <property type="entry name" value="AP_endonuc_2"/>
    <property type="match status" value="1"/>
</dbReference>
<dbReference type="NCBIfam" id="TIGR02635">
    <property type="entry name" value="RhaI_grampos"/>
    <property type="match status" value="1"/>
</dbReference>
<dbReference type="RefSeq" id="WP_269880355.1">
    <property type="nucleotide sequence ID" value="NZ_JAQAGZ010000003.1"/>
</dbReference>
<feature type="domain" description="Xylose isomerase-like TIM barrel" evidence="4">
    <location>
        <begin position="88"/>
        <end position="266"/>
    </location>
</feature>
<evidence type="ECO:0000256" key="1">
    <source>
        <dbReference type="ARBA" id="ARBA00022723"/>
    </source>
</evidence>
<evidence type="ECO:0000313" key="5">
    <source>
        <dbReference type="EMBL" id="MCZ8511964.1"/>
    </source>
</evidence>